<dbReference type="AlphaFoldDB" id="A0AAD6YV36"/>
<gene>
    <name evidence="3" type="ORF">GGX14DRAFT_582347</name>
</gene>
<organism evidence="3 4">
    <name type="scientific">Mycena pura</name>
    <dbReference type="NCBI Taxonomy" id="153505"/>
    <lineage>
        <taxon>Eukaryota</taxon>
        <taxon>Fungi</taxon>
        <taxon>Dikarya</taxon>
        <taxon>Basidiomycota</taxon>
        <taxon>Agaricomycotina</taxon>
        <taxon>Agaricomycetes</taxon>
        <taxon>Agaricomycetidae</taxon>
        <taxon>Agaricales</taxon>
        <taxon>Marasmiineae</taxon>
        <taxon>Mycenaceae</taxon>
        <taxon>Mycena</taxon>
    </lineage>
</organism>
<keyword evidence="4" id="KW-1185">Reference proteome</keyword>
<comment type="caution">
    <text evidence="3">The sequence shown here is derived from an EMBL/GenBank/DDBJ whole genome shotgun (WGS) entry which is preliminary data.</text>
</comment>
<feature type="region of interest" description="Disordered" evidence="1">
    <location>
        <begin position="149"/>
        <end position="178"/>
    </location>
</feature>
<keyword evidence="2" id="KW-0812">Transmembrane</keyword>
<keyword evidence="2" id="KW-0472">Membrane</keyword>
<proteinExistence type="predicted"/>
<reference evidence="3" key="1">
    <citation type="submission" date="2023-03" db="EMBL/GenBank/DDBJ databases">
        <title>Massive genome expansion in bonnet fungi (Mycena s.s.) driven by repeated elements and novel gene families across ecological guilds.</title>
        <authorList>
            <consortium name="Lawrence Berkeley National Laboratory"/>
            <person name="Harder C.B."/>
            <person name="Miyauchi S."/>
            <person name="Viragh M."/>
            <person name="Kuo A."/>
            <person name="Thoen E."/>
            <person name="Andreopoulos B."/>
            <person name="Lu D."/>
            <person name="Skrede I."/>
            <person name="Drula E."/>
            <person name="Henrissat B."/>
            <person name="Morin E."/>
            <person name="Kohler A."/>
            <person name="Barry K."/>
            <person name="LaButti K."/>
            <person name="Morin E."/>
            <person name="Salamov A."/>
            <person name="Lipzen A."/>
            <person name="Mereny Z."/>
            <person name="Hegedus B."/>
            <person name="Baldrian P."/>
            <person name="Stursova M."/>
            <person name="Weitz H."/>
            <person name="Taylor A."/>
            <person name="Grigoriev I.V."/>
            <person name="Nagy L.G."/>
            <person name="Martin F."/>
            <person name="Kauserud H."/>
        </authorList>
    </citation>
    <scope>NUCLEOTIDE SEQUENCE</scope>
    <source>
        <strain evidence="3">9144</strain>
    </source>
</reference>
<dbReference type="EMBL" id="JARJCW010000001">
    <property type="protein sequence ID" value="KAJ7230176.1"/>
    <property type="molecule type" value="Genomic_DNA"/>
</dbReference>
<evidence type="ECO:0000313" key="4">
    <source>
        <dbReference type="Proteomes" id="UP001219525"/>
    </source>
</evidence>
<dbReference type="Proteomes" id="UP001219525">
    <property type="component" value="Unassembled WGS sequence"/>
</dbReference>
<feature type="region of interest" description="Disordered" evidence="1">
    <location>
        <begin position="217"/>
        <end position="243"/>
    </location>
</feature>
<feature type="transmembrane region" description="Helical" evidence="2">
    <location>
        <begin position="43"/>
        <end position="61"/>
    </location>
</feature>
<protein>
    <submittedName>
        <fullName evidence="3">Uncharacterized protein</fullName>
    </submittedName>
</protein>
<keyword evidence="2" id="KW-1133">Transmembrane helix</keyword>
<evidence type="ECO:0000256" key="1">
    <source>
        <dbReference type="SAM" id="MobiDB-lite"/>
    </source>
</evidence>
<evidence type="ECO:0000313" key="3">
    <source>
        <dbReference type="EMBL" id="KAJ7230176.1"/>
    </source>
</evidence>
<accession>A0AAD6YV36</accession>
<name>A0AAD6YV36_9AGAR</name>
<evidence type="ECO:0000256" key="2">
    <source>
        <dbReference type="SAM" id="Phobius"/>
    </source>
</evidence>
<sequence length="541" mass="59622">MDTVDTTTPLIDKGLSLGHDTVNITASYQVNVTTPWTPERRTGVVGGFGALGTIIALFVLCRRRRRKLLMVEDVRGVREEDKRGGDGDRRGAHAAVRGVVYGESAGCRRFTTCATAVDPSDSGPSVSGRPSHCIPAHPPHVLTVVRQMSRTPSPSYTPPVKRRSSVTDPPGGKPPRKCRRLSHTAQKFLDLEAYDAESEVDEDAADAELRDFLDDAPHVASRPHHSGRLLPLLPRSQTPTDEAQDTLDIANAIRARERQRLLEAIPPLSMHETTAAGSLVAARPAALIVPYIISIPPSVPLEQKLIRWLRGSVPGVVDVVSHRLGSGRIYVTAHHYACLQRGLDEWPLSWNLSQTQRKPKPLPPLEYQLAMERLHERHAVTETPPERRPGTWARFTIDVVNGDDFVTLAGDLLVLLGQGLALTVPRINYTAGPVAPVLVPPCLSFPMTLIQAHPHMKDEIVLNPPRQCWTWRKRCFRESGLEVFQVDESEITVDGVEPTDDERRLFALSGDPLLCRPSLEPVVDISTAALAQADFGFFRPN</sequence>